<sequence>MADQETTVTCPHCGGTFRKAFYNPDVCPADPKNAKKPGERTR</sequence>
<dbReference type="Proteomes" id="UP000610966">
    <property type="component" value="Unassembled WGS sequence"/>
</dbReference>
<evidence type="ECO:0000313" key="1">
    <source>
        <dbReference type="EMBL" id="GIH69427.1"/>
    </source>
</evidence>
<reference evidence="1" key="1">
    <citation type="submission" date="2021-01" db="EMBL/GenBank/DDBJ databases">
        <title>Whole genome shotgun sequence of Sphaerimonospora thailandensis NBRC 107569.</title>
        <authorList>
            <person name="Komaki H."/>
            <person name="Tamura T."/>
        </authorList>
    </citation>
    <scope>NUCLEOTIDE SEQUENCE</scope>
    <source>
        <strain evidence="1">NBRC 107569</strain>
    </source>
</reference>
<keyword evidence="2" id="KW-1185">Reference proteome</keyword>
<evidence type="ECO:0000313" key="2">
    <source>
        <dbReference type="Proteomes" id="UP000610966"/>
    </source>
</evidence>
<name>A0A8J3R5F6_9ACTN</name>
<organism evidence="1 2">
    <name type="scientific">Sphaerimonospora thailandensis</name>
    <dbReference type="NCBI Taxonomy" id="795644"/>
    <lineage>
        <taxon>Bacteria</taxon>
        <taxon>Bacillati</taxon>
        <taxon>Actinomycetota</taxon>
        <taxon>Actinomycetes</taxon>
        <taxon>Streptosporangiales</taxon>
        <taxon>Streptosporangiaceae</taxon>
        <taxon>Sphaerimonospora</taxon>
    </lineage>
</organism>
<protein>
    <submittedName>
        <fullName evidence="1">Uncharacterized protein</fullName>
    </submittedName>
</protein>
<dbReference type="RefSeq" id="WP_275408905.1">
    <property type="nucleotide sequence ID" value="NZ_BOOG01000014.1"/>
</dbReference>
<dbReference type="AlphaFoldDB" id="A0A8J3R5F6"/>
<gene>
    <name evidence="1" type="ORF">Mth01_16800</name>
</gene>
<dbReference type="EMBL" id="BOOG01000014">
    <property type="protein sequence ID" value="GIH69427.1"/>
    <property type="molecule type" value="Genomic_DNA"/>
</dbReference>
<proteinExistence type="predicted"/>
<accession>A0A8J3R5F6</accession>
<comment type="caution">
    <text evidence="1">The sequence shown here is derived from an EMBL/GenBank/DDBJ whole genome shotgun (WGS) entry which is preliminary data.</text>
</comment>